<gene>
    <name evidence="2" type="ORF">PADG_00657</name>
</gene>
<accession>C1G1B7</accession>
<dbReference type="GeneID" id="22580464"/>
<name>C1G1B7_PARBD</name>
<dbReference type="InParanoid" id="C1G1B7"/>
<sequence length="238" mass="27033">MAIVVRKSRSSWSDSLQPLVWIREDDETIKTKILSAVTPQRLLKTGYLLIDADWDLDFTAMVKAHELVGQDRLKFDDFKTAVLVHGGGADGMDWLVWKVEEEKSDASSSEEKLSDSQRDKIVMFQEKLAAMGKEDLFFRWVELIQYESTQPGGFTPERQRKAMQETKQLFEEQGVDFEKFWADSEGKKRAGRLAGLAGSLSGWLWLALRQNWARPGQGGKERGKSAGKQTSRTSRTVI</sequence>
<dbReference type="Proteomes" id="UP000001628">
    <property type="component" value="Unassembled WGS sequence"/>
</dbReference>
<protein>
    <submittedName>
        <fullName evidence="2">Uncharacterized protein</fullName>
    </submittedName>
</protein>
<dbReference type="RefSeq" id="XP_010755921.1">
    <property type="nucleotide sequence ID" value="XM_010757619.1"/>
</dbReference>
<proteinExistence type="predicted"/>
<reference evidence="2 3" key="1">
    <citation type="journal article" date="2011" name="PLoS Genet.">
        <title>Comparative genomic analysis of human fungal pathogens causing paracoccidioidomycosis.</title>
        <authorList>
            <person name="Desjardins C.A."/>
            <person name="Champion M.D."/>
            <person name="Holder J.W."/>
            <person name="Muszewska A."/>
            <person name="Goldberg J."/>
            <person name="Bailao A.M."/>
            <person name="Brigido M.M."/>
            <person name="Ferreira M.E."/>
            <person name="Garcia A.M."/>
            <person name="Grynberg M."/>
            <person name="Gujja S."/>
            <person name="Heiman D.I."/>
            <person name="Henn M.R."/>
            <person name="Kodira C.D."/>
            <person name="Leon-Narvaez H."/>
            <person name="Longo L.V."/>
            <person name="Ma L.J."/>
            <person name="Malavazi I."/>
            <person name="Matsuo A.L."/>
            <person name="Morais F.V."/>
            <person name="Pereira M."/>
            <person name="Rodriguez-Brito S."/>
            <person name="Sakthikumar S."/>
            <person name="Salem-Izacc S.M."/>
            <person name="Sykes S.M."/>
            <person name="Teixeira M.M."/>
            <person name="Vallejo M.C."/>
            <person name="Walter M.E."/>
            <person name="Yandava C."/>
            <person name="Young S."/>
            <person name="Zeng Q."/>
            <person name="Zucker J."/>
            <person name="Felipe M.S."/>
            <person name="Goldman G.H."/>
            <person name="Haas B.J."/>
            <person name="McEwen J.G."/>
            <person name="Nino-Vega G."/>
            <person name="Puccia R."/>
            <person name="San-Blas G."/>
            <person name="Soares C.M."/>
            <person name="Birren B.W."/>
            <person name="Cuomo C.A."/>
        </authorList>
    </citation>
    <scope>NUCLEOTIDE SEQUENCE [LARGE SCALE GENOMIC DNA]</scope>
    <source>
        <strain evidence="2 3">Pb18</strain>
    </source>
</reference>
<dbReference type="HOGENOM" id="CLU_1166154_0_0_1"/>
<keyword evidence="3" id="KW-1185">Reference proteome</keyword>
<dbReference type="OrthoDB" id="5421757at2759"/>
<evidence type="ECO:0000313" key="3">
    <source>
        <dbReference type="Proteomes" id="UP000001628"/>
    </source>
</evidence>
<dbReference type="AlphaFoldDB" id="C1G1B7"/>
<dbReference type="VEuPathDB" id="FungiDB:PADG_00657"/>
<organism evidence="2 3">
    <name type="scientific">Paracoccidioides brasiliensis (strain Pb18)</name>
    <dbReference type="NCBI Taxonomy" id="502780"/>
    <lineage>
        <taxon>Eukaryota</taxon>
        <taxon>Fungi</taxon>
        <taxon>Dikarya</taxon>
        <taxon>Ascomycota</taxon>
        <taxon>Pezizomycotina</taxon>
        <taxon>Eurotiomycetes</taxon>
        <taxon>Eurotiomycetidae</taxon>
        <taxon>Onygenales</taxon>
        <taxon>Ajellomycetaceae</taxon>
        <taxon>Paracoccidioides</taxon>
    </lineage>
</organism>
<evidence type="ECO:0000313" key="2">
    <source>
        <dbReference type="EMBL" id="EEH44368.2"/>
    </source>
</evidence>
<dbReference type="STRING" id="502780.C1G1B7"/>
<dbReference type="KEGG" id="pbn:PADG_00657"/>
<dbReference type="EMBL" id="KN275957">
    <property type="protein sequence ID" value="EEH44368.2"/>
    <property type="molecule type" value="Genomic_DNA"/>
</dbReference>
<feature type="compositionally biased region" description="Polar residues" evidence="1">
    <location>
        <begin position="227"/>
        <end position="238"/>
    </location>
</feature>
<evidence type="ECO:0000256" key="1">
    <source>
        <dbReference type="SAM" id="MobiDB-lite"/>
    </source>
</evidence>
<dbReference type="eggNOG" id="ENOG502SK1Y">
    <property type="taxonomic scope" value="Eukaryota"/>
</dbReference>
<feature type="region of interest" description="Disordered" evidence="1">
    <location>
        <begin position="215"/>
        <end position="238"/>
    </location>
</feature>